<dbReference type="AlphaFoldDB" id="H5Y2D2"/>
<dbReference type="Proteomes" id="UP000005104">
    <property type="component" value="Chromosome"/>
</dbReference>
<evidence type="ECO:0000256" key="7">
    <source>
        <dbReference type="ARBA" id="ARBA00023049"/>
    </source>
</evidence>
<dbReference type="PANTHER" id="PTHR11705">
    <property type="entry name" value="PROTEASE FAMILY M14 CARBOXYPEPTIDASE A,B"/>
    <property type="match status" value="1"/>
</dbReference>
<dbReference type="InterPro" id="IPR007253">
    <property type="entry name" value="Cell_wall-bd_2"/>
</dbReference>
<dbReference type="PANTHER" id="PTHR11705:SF143">
    <property type="entry name" value="SLL0236 PROTEIN"/>
    <property type="match status" value="1"/>
</dbReference>
<dbReference type="GO" id="GO:0006508">
    <property type="term" value="P:proteolysis"/>
    <property type="evidence" value="ECO:0007669"/>
    <property type="project" value="UniProtKB-KW"/>
</dbReference>
<dbReference type="OrthoDB" id="1935856at2"/>
<dbReference type="InterPro" id="IPR057246">
    <property type="entry name" value="CARBOXYPEPT_ZN_1"/>
</dbReference>
<evidence type="ECO:0000256" key="4">
    <source>
        <dbReference type="ARBA" id="ARBA00022723"/>
    </source>
</evidence>
<organism evidence="11 12">
    <name type="scientific">Desulfosporosinus youngiae DSM 17734</name>
    <dbReference type="NCBI Taxonomy" id="768710"/>
    <lineage>
        <taxon>Bacteria</taxon>
        <taxon>Bacillati</taxon>
        <taxon>Bacillota</taxon>
        <taxon>Clostridia</taxon>
        <taxon>Eubacteriales</taxon>
        <taxon>Desulfitobacteriaceae</taxon>
        <taxon>Desulfosporosinus</taxon>
    </lineage>
</organism>
<evidence type="ECO:0000313" key="11">
    <source>
        <dbReference type="EMBL" id="EHQ88480.1"/>
    </source>
</evidence>
<keyword evidence="4" id="KW-0479">Metal-binding</keyword>
<feature type="chain" id="PRO_5003601537" evidence="9">
    <location>
        <begin position="28"/>
        <end position="652"/>
    </location>
</feature>
<sequence length="652" mass="72136">MKRNSIKVFITVLAVTSFMLFNTCTIAATPSINLTQTPEVTRIWGADRYETAKAIAEKYCSDTVENIVLVPGNSYANAIPAAVLAYQKKAAFLLVGPSANQTKEAFDFIAKHLNTAGMVYLVGDSDQIGQDVESKLADIGCANITRISGENKIETDHLIAKELSVQIGTPVVIATSENFPDSLSISSIAAANGWPILFSENNQLPDSIKEYISSIKPSQFYITGGTVVVSAEVEAELKLIQPEAEFIRFAGKDRYDTSRQIANYFAPDASNIYIASGLQFPDGITGGMLAAQTKAPVLLINPNAQIQELSNFRTVSTITCFGGTQALSAELVRGLRQKSSVVNPYVEYSYEQMRKDAAEIQELYPEAVQLETIGQSVENRELLLLKLGKGEKKVFLNGSMHAREYMTTSFLMKMIDEYAYAYTYDEPFDNYNVKTLLDNVTLYIVPMVNPDGVNLVQNGLSAVNNPQKVKQMRLFYPKLGYASWKANINGVDLNRNFPVGWDVKSSDTKVPSSQNYKGTQPMTEPEVMAVMDLVKNNSFKIVVSYHTQGEYIFWSDKNCGSFNYLLEPMTNRLVSLTGYEKGGKIHTSGNWGAGIADWTRSLKIPTFTLELCPYRSEIPYPDSGFDDVWERVKDTGLFFAQEAIALDGSITK</sequence>
<dbReference type="STRING" id="768710.DesyoDRAFT_1317"/>
<dbReference type="InterPro" id="IPR000834">
    <property type="entry name" value="Peptidase_M14"/>
</dbReference>
<dbReference type="Gene3D" id="3.40.630.10">
    <property type="entry name" value="Zn peptidases"/>
    <property type="match status" value="1"/>
</dbReference>
<dbReference type="PRINTS" id="PR00765">
    <property type="entry name" value="CRBOXYPTASEA"/>
</dbReference>
<dbReference type="GO" id="GO:0004181">
    <property type="term" value="F:metallocarboxypeptidase activity"/>
    <property type="evidence" value="ECO:0007669"/>
    <property type="project" value="InterPro"/>
</dbReference>
<accession>H5Y2D2</accession>
<feature type="active site" description="Proton donor/acceptor" evidence="8">
    <location>
        <position position="610"/>
    </location>
</feature>
<dbReference type="GO" id="GO:0005615">
    <property type="term" value="C:extracellular space"/>
    <property type="evidence" value="ECO:0007669"/>
    <property type="project" value="TreeGrafter"/>
</dbReference>
<keyword evidence="9" id="KW-0732">Signal</keyword>
<keyword evidence="3" id="KW-0645">Protease</keyword>
<dbReference type="PROSITE" id="PS52035">
    <property type="entry name" value="PEPTIDASE_M14"/>
    <property type="match status" value="1"/>
</dbReference>
<keyword evidence="7" id="KW-0482">Metalloprotease</keyword>
<protein>
    <submittedName>
        <fullName evidence="11">Putative carboxypeptidase</fullName>
    </submittedName>
</protein>
<dbReference type="SUPFAM" id="SSF53187">
    <property type="entry name" value="Zn-dependent exopeptidases"/>
    <property type="match status" value="1"/>
</dbReference>
<dbReference type="Gene3D" id="3.40.50.12090">
    <property type="match status" value="1"/>
</dbReference>
<evidence type="ECO:0000256" key="3">
    <source>
        <dbReference type="ARBA" id="ARBA00022670"/>
    </source>
</evidence>
<dbReference type="Pfam" id="PF00246">
    <property type="entry name" value="Peptidase_M14"/>
    <property type="match status" value="1"/>
</dbReference>
<evidence type="ECO:0000259" key="10">
    <source>
        <dbReference type="PROSITE" id="PS52035"/>
    </source>
</evidence>
<keyword evidence="12" id="KW-1185">Reference proteome</keyword>
<dbReference type="SMART" id="SM00631">
    <property type="entry name" value="Zn_pept"/>
    <property type="match status" value="1"/>
</dbReference>
<dbReference type="PROSITE" id="PS00132">
    <property type="entry name" value="CARBOXYPEPT_ZN_1"/>
    <property type="match status" value="1"/>
</dbReference>
<evidence type="ECO:0000256" key="9">
    <source>
        <dbReference type="SAM" id="SignalP"/>
    </source>
</evidence>
<name>H5Y2D2_9FIRM</name>
<dbReference type="GO" id="GO:0008270">
    <property type="term" value="F:zinc ion binding"/>
    <property type="evidence" value="ECO:0007669"/>
    <property type="project" value="InterPro"/>
</dbReference>
<dbReference type="eggNOG" id="COG2866">
    <property type="taxonomic scope" value="Bacteria"/>
</dbReference>
<dbReference type="Pfam" id="PF04122">
    <property type="entry name" value="CW_binding_2"/>
    <property type="match status" value="3"/>
</dbReference>
<keyword evidence="5" id="KW-0378">Hydrolase</keyword>
<feature type="signal peptide" evidence="9">
    <location>
        <begin position="1"/>
        <end position="27"/>
    </location>
</feature>
<comment type="cofactor">
    <cofactor evidence="1">
        <name>Zn(2+)</name>
        <dbReference type="ChEBI" id="CHEBI:29105"/>
    </cofactor>
</comment>
<evidence type="ECO:0000256" key="2">
    <source>
        <dbReference type="ARBA" id="ARBA00005988"/>
    </source>
</evidence>
<dbReference type="EMBL" id="CM001441">
    <property type="protein sequence ID" value="EHQ88480.1"/>
    <property type="molecule type" value="Genomic_DNA"/>
</dbReference>
<keyword evidence="6" id="KW-0862">Zinc</keyword>
<dbReference type="RefSeq" id="WP_007780917.1">
    <property type="nucleotide sequence ID" value="NZ_CM001441.1"/>
</dbReference>
<evidence type="ECO:0000256" key="6">
    <source>
        <dbReference type="ARBA" id="ARBA00022833"/>
    </source>
</evidence>
<dbReference type="eggNOG" id="COG2247">
    <property type="taxonomic scope" value="Bacteria"/>
</dbReference>
<evidence type="ECO:0000256" key="8">
    <source>
        <dbReference type="PROSITE-ProRule" id="PRU01379"/>
    </source>
</evidence>
<dbReference type="HOGENOM" id="CLU_420190_0_0_9"/>
<feature type="domain" description="Peptidase M14" evidence="10">
    <location>
        <begin position="346"/>
        <end position="643"/>
    </location>
</feature>
<evidence type="ECO:0000256" key="5">
    <source>
        <dbReference type="ARBA" id="ARBA00022801"/>
    </source>
</evidence>
<evidence type="ECO:0000313" key="12">
    <source>
        <dbReference type="Proteomes" id="UP000005104"/>
    </source>
</evidence>
<keyword evidence="11" id="KW-0121">Carboxypeptidase</keyword>
<evidence type="ECO:0000256" key="1">
    <source>
        <dbReference type="ARBA" id="ARBA00001947"/>
    </source>
</evidence>
<gene>
    <name evidence="11" type="ORF">DesyoDRAFT_1317</name>
</gene>
<reference evidence="11 12" key="1">
    <citation type="submission" date="2011-11" db="EMBL/GenBank/DDBJ databases">
        <title>The Noncontiguous Finished genome of Desulfosporosinus youngiae DSM 17734.</title>
        <authorList>
            <consortium name="US DOE Joint Genome Institute (JGI-PGF)"/>
            <person name="Lucas S."/>
            <person name="Han J."/>
            <person name="Lapidus A."/>
            <person name="Cheng J.-F."/>
            <person name="Goodwin L."/>
            <person name="Pitluck S."/>
            <person name="Peters L."/>
            <person name="Ovchinnikova G."/>
            <person name="Lu M."/>
            <person name="Land M.L."/>
            <person name="Hauser L."/>
            <person name="Pester M."/>
            <person name="Spring S."/>
            <person name="Ollivier B."/>
            <person name="Rattei T."/>
            <person name="Klenk H.-P."/>
            <person name="Wagner M."/>
            <person name="Loy A."/>
            <person name="Woyke T.J."/>
        </authorList>
    </citation>
    <scope>NUCLEOTIDE SEQUENCE [LARGE SCALE GENOMIC DNA]</scope>
    <source>
        <strain evidence="11 12">DSM 17734</strain>
    </source>
</reference>
<comment type="similarity">
    <text evidence="2 8">Belongs to the peptidase M14 family.</text>
</comment>
<proteinExistence type="inferred from homology"/>